<dbReference type="AlphaFoldDB" id="A0A948WXK5"/>
<evidence type="ECO:0000313" key="15">
    <source>
        <dbReference type="Proteomes" id="UP000783796"/>
    </source>
</evidence>
<dbReference type="PANTHER" id="PTHR13966:SF5">
    <property type="entry name" value="ENDONUCLEASE G, MITOCHONDRIAL"/>
    <property type="match status" value="1"/>
</dbReference>
<evidence type="ECO:0000256" key="9">
    <source>
        <dbReference type="PIRSR" id="PIRSR640255-2"/>
    </source>
</evidence>
<dbReference type="InterPro" id="IPR020821">
    <property type="entry name" value="ENPP1-3/EXOG-like_nuc-like"/>
</dbReference>
<evidence type="ECO:0000256" key="2">
    <source>
        <dbReference type="ARBA" id="ARBA00010052"/>
    </source>
</evidence>
<reference evidence="14" key="2">
    <citation type="submission" date="2021-04" db="EMBL/GenBank/DDBJ databases">
        <authorList>
            <person name="Gilroy R."/>
        </authorList>
    </citation>
    <scope>NUCLEOTIDE SEQUENCE</scope>
    <source>
        <strain evidence="14">G4-2901</strain>
    </source>
</reference>
<evidence type="ECO:0000256" key="1">
    <source>
        <dbReference type="ARBA" id="ARBA00001946"/>
    </source>
</evidence>
<dbReference type="GO" id="GO:0004519">
    <property type="term" value="F:endonuclease activity"/>
    <property type="evidence" value="ECO:0007669"/>
    <property type="project" value="UniProtKB-UniRule"/>
</dbReference>
<dbReference type="SMART" id="SM00892">
    <property type="entry name" value="Endonuclease_NS"/>
    <property type="match status" value="1"/>
</dbReference>
<evidence type="ECO:0000313" key="14">
    <source>
        <dbReference type="EMBL" id="MBU3838905.1"/>
    </source>
</evidence>
<comment type="similarity">
    <text evidence="2 10">Belongs to the DNA/RNA non-specific endonuclease family.</text>
</comment>
<comment type="cofactor">
    <cofactor evidence="1 10">
        <name>Mg(2+)</name>
        <dbReference type="ChEBI" id="CHEBI:18420"/>
    </cofactor>
</comment>
<dbReference type="InterPro" id="IPR001604">
    <property type="entry name" value="Endo_G_ENPP1-like_dom"/>
</dbReference>
<gene>
    <name evidence="14" type="ORF">H9777_11485</name>
</gene>
<dbReference type="InterPro" id="IPR040255">
    <property type="entry name" value="Non-specific_endonuclease"/>
</dbReference>
<feature type="coiled-coil region" evidence="11">
    <location>
        <begin position="46"/>
        <end position="73"/>
    </location>
</feature>
<feature type="domain" description="ENPP1-3/EXOG-like endonuclease/phosphodiesterase" evidence="12">
    <location>
        <begin position="119"/>
        <end position="312"/>
    </location>
</feature>
<dbReference type="EMBL" id="JAHLFW010000095">
    <property type="protein sequence ID" value="MBU3838905.1"/>
    <property type="molecule type" value="Genomic_DNA"/>
</dbReference>
<accession>A0A948WXK5</accession>
<keyword evidence="4 9" id="KW-0479">Metal-binding</keyword>
<dbReference type="Proteomes" id="UP000783796">
    <property type="component" value="Unassembled WGS sequence"/>
</dbReference>
<evidence type="ECO:0000256" key="10">
    <source>
        <dbReference type="RuleBase" id="RU366055"/>
    </source>
</evidence>
<feature type="active site" description="Proton acceptor" evidence="8">
    <location>
        <position position="180"/>
    </location>
</feature>
<dbReference type="GO" id="GO:0003676">
    <property type="term" value="F:nucleic acid binding"/>
    <property type="evidence" value="ECO:0007669"/>
    <property type="project" value="InterPro"/>
</dbReference>
<sequence length="328" mass="37844">MAKKKKAKSGIKWKPLLLIILIGLCAGGYYVYSENKNINLPELPDNKEIQKTLKKTVQEADKIKDEIVAQAENLKPVIEKIRSGNKEETTSSAETPKLNLEIPVYTYPGRYEKEIIINRTGYTLSYNQYYKNPNWVAWELTREETKGETERYDRFMPDPDLPEPRVVHKDYTKSGYDRGHMAPAADMKWNRQAMIESFYMSNICPQVGNLNRGDWNDLEELCRDWADKYGRIYIACGPIFDSKSPKRIGGHKVAVPDRFFKVILIYNRKNPIALGFIFKNIARSQDLEKYMVTVDSVENATGMDFFSKLPDVVENRIESIIPQLPGKK</sequence>
<name>A0A948WXK5_9BACT</name>
<protein>
    <recommendedName>
        <fullName evidence="10">Endonuclease</fullName>
        <ecNumber evidence="10">3.1.30.-</ecNumber>
    </recommendedName>
</protein>
<reference evidence="14" key="1">
    <citation type="journal article" date="2021" name="PeerJ">
        <title>Extensive microbial diversity within the chicken gut microbiome revealed by metagenomics and culture.</title>
        <authorList>
            <person name="Gilroy R."/>
            <person name="Ravi A."/>
            <person name="Getino M."/>
            <person name="Pursley I."/>
            <person name="Horton D.L."/>
            <person name="Alikhan N.F."/>
            <person name="Baker D."/>
            <person name="Gharbi K."/>
            <person name="Hall N."/>
            <person name="Watson M."/>
            <person name="Adriaenssens E.M."/>
            <person name="Foster-Nyarko E."/>
            <person name="Jarju S."/>
            <person name="Secka A."/>
            <person name="Antonio M."/>
            <person name="Oren A."/>
            <person name="Chaudhuri R.R."/>
            <person name="La Ragione R."/>
            <person name="Hildebrand F."/>
            <person name="Pallen M.J."/>
        </authorList>
    </citation>
    <scope>NUCLEOTIDE SEQUENCE</scope>
    <source>
        <strain evidence="14">G4-2901</strain>
    </source>
</reference>
<dbReference type="GO" id="GO:0046872">
    <property type="term" value="F:metal ion binding"/>
    <property type="evidence" value="ECO:0007669"/>
    <property type="project" value="UniProtKB-KW"/>
</dbReference>
<evidence type="ECO:0000259" key="13">
    <source>
        <dbReference type="SMART" id="SM00892"/>
    </source>
</evidence>
<dbReference type="InterPro" id="IPR044925">
    <property type="entry name" value="His-Me_finger_sf"/>
</dbReference>
<evidence type="ECO:0000259" key="12">
    <source>
        <dbReference type="SMART" id="SM00477"/>
    </source>
</evidence>
<dbReference type="GO" id="GO:0016787">
    <property type="term" value="F:hydrolase activity"/>
    <property type="evidence" value="ECO:0007669"/>
    <property type="project" value="UniProtKB-KW"/>
</dbReference>
<dbReference type="Gene3D" id="3.40.570.10">
    <property type="entry name" value="Extracellular Endonuclease, subunit A"/>
    <property type="match status" value="1"/>
</dbReference>
<evidence type="ECO:0000256" key="7">
    <source>
        <dbReference type="ARBA" id="ARBA00022842"/>
    </source>
</evidence>
<evidence type="ECO:0000256" key="11">
    <source>
        <dbReference type="SAM" id="Coils"/>
    </source>
</evidence>
<dbReference type="PANTHER" id="PTHR13966">
    <property type="entry name" value="ENDONUCLEASE RELATED"/>
    <property type="match status" value="1"/>
</dbReference>
<evidence type="ECO:0000256" key="6">
    <source>
        <dbReference type="ARBA" id="ARBA00022801"/>
    </source>
</evidence>
<feature type="binding site" evidence="9">
    <location>
        <position position="211"/>
    </location>
    <ligand>
        <name>Mg(2+)</name>
        <dbReference type="ChEBI" id="CHEBI:18420"/>
        <note>catalytic</note>
    </ligand>
</feature>
<keyword evidence="11" id="KW-0175">Coiled coil</keyword>
<dbReference type="InterPro" id="IPR018524">
    <property type="entry name" value="DNA/RNA_endonuclease_AS"/>
</dbReference>
<dbReference type="SUPFAM" id="SSF54060">
    <property type="entry name" value="His-Me finger endonucleases"/>
    <property type="match status" value="1"/>
</dbReference>
<evidence type="ECO:0000256" key="5">
    <source>
        <dbReference type="ARBA" id="ARBA00022759"/>
    </source>
</evidence>
<feature type="domain" description="DNA/RNA non-specific endonuclease/pyrophosphatase/phosphodiesterase" evidence="13">
    <location>
        <begin position="118"/>
        <end position="312"/>
    </location>
</feature>
<keyword evidence="7" id="KW-0460">Magnesium</keyword>
<dbReference type="CDD" id="cd00091">
    <property type="entry name" value="NUC"/>
    <property type="match status" value="1"/>
</dbReference>
<dbReference type="EC" id="3.1.30.-" evidence="10"/>
<evidence type="ECO:0000256" key="4">
    <source>
        <dbReference type="ARBA" id="ARBA00022723"/>
    </source>
</evidence>
<keyword evidence="5 10" id="KW-0255">Endonuclease</keyword>
<dbReference type="InterPro" id="IPR044929">
    <property type="entry name" value="DNA/RNA_non-sp_Endonuclease_sf"/>
</dbReference>
<organism evidence="14 15">
    <name type="scientific">Candidatus Phocaeicola faecigallinarum</name>
    <dbReference type="NCBI Taxonomy" id="2838732"/>
    <lineage>
        <taxon>Bacteria</taxon>
        <taxon>Pseudomonadati</taxon>
        <taxon>Bacteroidota</taxon>
        <taxon>Bacteroidia</taxon>
        <taxon>Bacteroidales</taxon>
        <taxon>Bacteroidaceae</taxon>
        <taxon>Phocaeicola</taxon>
    </lineage>
</organism>
<dbReference type="Pfam" id="PF01223">
    <property type="entry name" value="Endonuclease_NS"/>
    <property type="match status" value="1"/>
</dbReference>
<keyword evidence="6 10" id="KW-0378">Hydrolase</keyword>
<proteinExistence type="inferred from homology"/>
<comment type="caution">
    <text evidence="14">The sequence shown here is derived from an EMBL/GenBank/DDBJ whole genome shotgun (WGS) entry which is preliminary data.</text>
</comment>
<keyword evidence="3 10" id="KW-0540">Nuclease</keyword>
<dbReference type="SMART" id="SM00477">
    <property type="entry name" value="NUC"/>
    <property type="match status" value="1"/>
</dbReference>
<evidence type="ECO:0000256" key="8">
    <source>
        <dbReference type="PIRSR" id="PIRSR640255-1"/>
    </source>
</evidence>
<evidence type="ECO:0000256" key="3">
    <source>
        <dbReference type="ARBA" id="ARBA00022722"/>
    </source>
</evidence>
<dbReference type="PROSITE" id="PS01070">
    <property type="entry name" value="NUCLEASE_NON_SPEC"/>
    <property type="match status" value="1"/>
</dbReference>